<dbReference type="GO" id="GO:0042802">
    <property type="term" value="F:identical protein binding"/>
    <property type="evidence" value="ECO:0007669"/>
    <property type="project" value="TreeGrafter"/>
</dbReference>
<dbReference type="GO" id="GO:0051289">
    <property type="term" value="P:protein homotetramerization"/>
    <property type="evidence" value="ECO:0007669"/>
    <property type="project" value="TreeGrafter"/>
</dbReference>
<organism evidence="8 9">
    <name type="scientific">Eumeta variegata</name>
    <name type="common">Bagworm moth</name>
    <name type="synonym">Eumeta japonica</name>
    <dbReference type="NCBI Taxonomy" id="151549"/>
    <lineage>
        <taxon>Eukaryota</taxon>
        <taxon>Metazoa</taxon>
        <taxon>Ecdysozoa</taxon>
        <taxon>Arthropoda</taxon>
        <taxon>Hexapoda</taxon>
        <taxon>Insecta</taxon>
        <taxon>Pterygota</taxon>
        <taxon>Neoptera</taxon>
        <taxon>Endopterygota</taxon>
        <taxon>Lepidoptera</taxon>
        <taxon>Glossata</taxon>
        <taxon>Ditrysia</taxon>
        <taxon>Tineoidea</taxon>
        <taxon>Psychidae</taxon>
        <taxon>Oiketicinae</taxon>
        <taxon>Eumeta</taxon>
    </lineage>
</organism>
<evidence type="ECO:0000256" key="4">
    <source>
        <dbReference type="ARBA" id="ARBA00022679"/>
    </source>
</evidence>
<dbReference type="InterPro" id="IPR014369">
    <property type="entry name" value="Gly/Sar_N_MeTrfase"/>
</dbReference>
<dbReference type="GO" id="GO:0017174">
    <property type="term" value="F:glycine N-methyltransferase activity"/>
    <property type="evidence" value="ECO:0007669"/>
    <property type="project" value="UniProtKB-EC"/>
</dbReference>
<keyword evidence="9" id="KW-1185">Reference proteome</keyword>
<dbReference type="GO" id="GO:0046498">
    <property type="term" value="P:S-adenosylhomocysteine metabolic process"/>
    <property type="evidence" value="ECO:0007669"/>
    <property type="project" value="TreeGrafter"/>
</dbReference>
<keyword evidence="5" id="KW-0949">S-adenosyl-L-methionine</keyword>
<dbReference type="InterPro" id="IPR029063">
    <property type="entry name" value="SAM-dependent_MTases_sf"/>
</dbReference>
<sequence length="80" mass="9658">MVRGQAVLVTLDYYIEIAEDGVNEKLEFRFWYYPHKLARFTEMLDEVFERPAVHRIYGDFRPLEEVSSPAFYIHMLQKQN</sequence>
<dbReference type="GO" id="GO:0016594">
    <property type="term" value="F:glycine binding"/>
    <property type="evidence" value="ECO:0007669"/>
    <property type="project" value="TreeGrafter"/>
</dbReference>
<evidence type="ECO:0000256" key="2">
    <source>
        <dbReference type="ARBA" id="ARBA00019972"/>
    </source>
</evidence>
<evidence type="ECO:0000256" key="3">
    <source>
        <dbReference type="ARBA" id="ARBA00022603"/>
    </source>
</evidence>
<dbReference type="STRING" id="151549.A0A4C1SM62"/>
<dbReference type="PANTHER" id="PTHR16458:SF2">
    <property type="entry name" value="GLYCINE N-METHYLTRANSFERASE"/>
    <property type="match status" value="1"/>
</dbReference>
<evidence type="ECO:0000256" key="1">
    <source>
        <dbReference type="ARBA" id="ARBA00011999"/>
    </source>
</evidence>
<name>A0A4C1SM62_EUMVA</name>
<dbReference type="GO" id="GO:0032259">
    <property type="term" value="P:methylation"/>
    <property type="evidence" value="ECO:0007669"/>
    <property type="project" value="UniProtKB-KW"/>
</dbReference>
<dbReference type="GO" id="GO:1901052">
    <property type="term" value="P:sarcosine metabolic process"/>
    <property type="evidence" value="ECO:0007669"/>
    <property type="project" value="TreeGrafter"/>
</dbReference>
<dbReference type="Gene3D" id="3.40.50.150">
    <property type="entry name" value="Vaccinia Virus protein VP39"/>
    <property type="match status" value="1"/>
</dbReference>
<dbReference type="GO" id="GO:1904047">
    <property type="term" value="F:S-adenosyl-L-methionine binding"/>
    <property type="evidence" value="ECO:0007669"/>
    <property type="project" value="TreeGrafter"/>
</dbReference>
<dbReference type="GO" id="GO:0046500">
    <property type="term" value="P:S-adenosylmethionine metabolic process"/>
    <property type="evidence" value="ECO:0007669"/>
    <property type="project" value="TreeGrafter"/>
</dbReference>
<keyword evidence="6" id="KW-0290">Folate-binding</keyword>
<dbReference type="EMBL" id="BGZK01000009">
    <property type="protein sequence ID" value="GBP03249.1"/>
    <property type="molecule type" value="Genomic_DNA"/>
</dbReference>
<dbReference type="AlphaFoldDB" id="A0A4C1SM62"/>
<keyword evidence="3 8" id="KW-0489">Methyltransferase</keyword>
<comment type="catalytic activity">
    <reaction evidence="7">
        <text>glycine + S-adenosyl-L-methionine = sarcosine + S-adenosyl-L-homocysteine + H(+)</text>
        <dbReference type="Rhea" id="RHEA:19937"/>
        <dbReference type="ChEBI" id="CHEBI:15378"/>
        <dbReference type="ChEBI" id="CHEBI:57305"/>
        <dbReference type="ChEBI" id="CHEBI:57433"/>
        <dbReference type="ChEBI" id="CHEBI:57856"/>
        <dbReference type="ChEBI" id="CHEBI:59789"/>
        <dbReference type="EC" id="2.1.1.20"/>
    </reaction>
    <physiologicalReaction direction="left-to-right" evidence="7">
        <dbReference type="Rhea" id="RHEA:19938"/>
    </physiologicalReaction>
</comment>
<dbReference type="Proteomes" id="UP000299102">
    <property type="component" value="Unassembled WGS sequence"/>
</dbReference>
<protein>
    <recommendedName>
        <fullName evidence="2">Glycine N-methyltransferase</fullName>
        <ecNumber evidence="1">2.1.1.20</ecNumber>
    </recommendedName>
</protein>
<keyword evidence="4 8" id="KW-0808">Transferase</keyword>
<evidence type="ECO:0000256" key="5">
    <source>
        <dbReference type="ARBA" id="ARBA00022691"/>
    </source>
</evidence>
<dbReference type="PANTHER" id="PTHR16458">
    <property type="entry name" value="GLYCINE N-METHYLTRANSFERASE"/>
    <property type="match status" value="1"/>
</dbReference>
<evidence type="ECO:0000256" key="6">
    <source>
        <dbReference type="ARBA" id="ARBA00022954"/>
    </source>
</evidence>
<proteinExistence type="predicted"/>
<evidence type="ECO:0000313" key="9">
    <source>
        <dbReference type="Proteomes" id="UP000299102"/>
    </source>
</evidence>
<comment type="caution">
    <text evidence="8">The sequence shown here is derived from an EMBL/GenBank/DDBJ whole genome shotgun (WGS) entry which is preliminary data.</text>
</comment>
<dbReference type="GO" id="GO:0005542">
    <property type="term" value="F:folic acid binding"/>
    <property type="evidence" value="ECO:0007669"/>
    <property type="project" value="UniProtKB-KW"/>
</dbReference>
<dbReference type="GO" id="GO:0006730">
    <property type="term" value="P:one-carbon metabolic process"/>
    <property type="evidence" value="ECO:0007669"/>
    <property type="project" value="TreeGrafter"/>
</dbReference>
<reference evidence="8 9" key="1">
    <citation type="journal article" date="2019" name="Commun. Biol.">
        <title>The bagworm genome reveals a unique fibroin gene that provides high tensile strength.</title>
        <authorList>
            <person name="Kono N."/>
            <person name="Nakamura H."/>
            <person name="Ohtoshi R."/>
            <person name="Tomita M."/>
            <person name="Numata K."/>
            <person name="Arakawa K."/>
        </authorList>
    </citation>
    <scope>NUCLEOTIDE SEQUENCE [LARGE SCALE GENOMIC DNA]</scope>
</reference>
<dbReference type="GO" id="GO:0006111">
    <property type="term" value="P:regulation of gluconeogenesis"/>
    <property type="evidence" value="ECO:0007669"/>
    <property type="project" value="TreeGrafter"/>
</dbReference>
<evidence type="ECO:0000256" key="7">
    <source>
        <dbReference type="ARBA" id="ARBA00048261"/>
    </source>
</evidence>
<dbReference type="OrthoDB" id="3647at2759"/>
<evidence type="ECO:0000313" key="8">
    <source>
        <dbReference type="EMBL" id="GBP03249.1"/>
    </source>
</evidence>
<dbReference type="EC" id="2.1.1.20" evidence="1"/>
<gene>
    <name evidence="8" type="primary">GNMT</name>
    <name evidence="8" type="ORF">EVAR_2668_1</name>
</gene>
<accession>A0A4C1SM62</accession>
<dbReference type="GO" id="GO:0005829">
    <property type="term" value="C:cytosol"/>
    <property type="evidence" value="ECO:0007669"/>
    <property type="project" value="TreeGrafter"/>
</dbReference>